<dbReference type="Gramene" id="OMO49946">
    <property type="protein sequence ID" value="OMO49946"/>
    <property type="gene ID" value="CCACVL1_30745"/>
</dbReference>
<proteinExistence type="predicted"/>
<evidence type="ECO:0000259" key="1">
    <source>
        <dbReference type="Pfam" id="PF14111"/>
    </source>
</evidence>
<feature type="domain" description="DUF4283" evidence="1">
    <location>
        <begin position="29"/>
        <end position="106"/>
    </location>
</feature>
<gene>
    <name evidence="3" type="ORF">CCACVL1_30745</name>
</gene>
<dbReference type="PANTHER" id="PTHR31286">
    <property type="entry name" value="GLYCINE-RICH CELL WALL STRUCTURAL PROTEIN 1.8-LIKE"/>
    <property type="match status" value="1"/>
</dbReference>
<name>A0A1R3FW06_COCAP</name>
<sequence length="474" mass="52234">MADDLSLMWNKLTLKDDENQVIDIDGSQDSQKFCLIGKILTKKVLKVDILRSVFFRVWKLSGGLRVQEVGDKMFLFQFDRMGERDRVLLQQPWSFNKALMVLQEFDGSVLPEDVDLDWCSFWVQIHGLPMAYMTEKTAMSIGKVAGIVEEIGMDDGKVGWGKILRVRTSLNVHRRLKRGTKINLPESGQKVVTFKYERLPNFCYFCGCLSHHESECEEAYIMKRATGKIIREYGPWLRAEWPLSGSSFQECPSGSMSVTVSELLRNGESGRRCNHDNESTAESTGRINGRVIPVTAAENKTIMGINAHHDDPLPAVTTRQEILGHVAAISESLARGSLNAGDVALVAASMGQNVGPINNVSALTQSTSSVPIRTGITGSTFVFGSNEVRAASSSKVISNWKRRARVANSKNGSGSFVSGRQVGQKRIPVEASTIDVNIDAGGKRPKEGGAYVGRVFSTDRMAEKGSISPLRQEI</sequence>
<protein>
    <recommendedName>
        <fullName evidence="5">DUF4283 domain-containing protein</fullName>
    </recommendedName>
</protein>
<dbReference type="InterPro" id="IPR025558">
    <property type="entry name" value="DUF4283"/>
</dbReference>
<feature type="domain" description="Zinc knuckle CX2CX4HX4C" evidence="2">
    <location>
        <begin position="172"/>
        <end position="217"/>
    </location>
</feature>
<reference evidence="3 4" key="1">
    <citation type="submission" date="2013-09" db="EMBL/GenBank/DDBJ databases">
        <title>Corchorus capsularis genome sequencing.</title>
        <authorList>
            <person name="Alam M."/>
            <person name="Haque M.S."/>
            <person name="Islam M.S."/>
            <person name="Emdad E.M."/>
            <person name="Islam M.M."/>
            <person name="Ahmed B."/>
            <person name="Halim A."/>
            <person name="Hossen Q.M.M."/>
            <person name="Hossain M.Z."/>
            <person name="Ahmed R."/>
            <person name="Khan M.M."/>
            <person name="Islam R."/>
            <person name="Rashid M.M."/>
            <person name="Khan S.A."/>
            <person name="Rahman M.S."/>
            <person name="Alam M."/>
        </authorList>
    </citation>
    <scope>NUCLEOTIDE SEQUENCE [LARGE SCALE GENOMIC DNA]</scope>
    <source>
        <strain evidence="4">cv. CVL-1</strain>
        <tissue evidence="3">Whole seedling</tissue>
    </source>
</reference>
<dbReference type="AlphaFoldDB" id="A0A1R3FW06"/>
<dbReference type="OMA" id="HESECEE"/>
<evidence type="ECO:0000313" key="4">
    <source>
        <dbReference type="Proteomes" id="UP000188268"/>
    </source>
</evidence>
<dbReference type="InterPro" id="IPR025836">
    <property type="entry name" value="Zn_knuckle_CX2CX4HX4C"/>
</dbReference>
<dbReference type="Proteomes" id="UP000188268">
    <property type="component" value="Unassembled WGS sequence"/>
</dbReference>
<dbReference type="InterPro" id="IPR040256">
    <property type="entry name" value="At4g02000-like"/>
</dbReference>
<keyword evidence="4" id="KW-1185">Reference proteome</keyword>
<evidence type="ECO:0008006" key="5">
    <source>
        <dbReference type="Google" id="ProtNLM"/>
    </source>
</evidence>
<dbReference type="EMBL" id="AWWV01016331">
    <property type="protein sequence ID" value="OMO49946.1"/>
    <property type="molecule type" value="Genomic_DNA"/>
</dbReference>
<comment type="caution">
    <text evidence="3">The sequence shown here is derived from an EMBL/GenBank/DDBJ whole genome shotgun (WGS) entry which is preliminary data.</text>
</comment>
<dbReference type="Pfam" id="PF14392">
    <property type="entry name" value="zf-CCHC_4"/>
    <property type="match status" value="1"/>
</dbReference>
<dbReference type="Pfam" id="PF14111">
    <property type="entry name" value="DUF4283"/>
    <property type="match status" value="1"/>
</dbReference>
<dbReference type="OrthoDB" id="991972at2759"/>
<dbReference type="STRING" id="210143.A0A1R3FW06"/>
<dbReference type="PANTHER" id="PTHR31286:SF167">
    <property type="entry name" value="OS09G0268800 PROTEIN"/>
    <property type="match status" value="1"/>
</dbReference>
<evidence type="ECO:0000313" key="3">
    <source>
        <dbReference type="EMBL" id="OMO49946.1"/>
    </source>
</evidence>
<accession>A0A1R3FW06</accession>
<organism evidence="3 4">
    <name type="scientific">Corchorus capsularis</name>
    <name type="common">Jute</name>
    <dbReference type="NCBI Taxonomy" id="210143"/>
    <lineage>
        <taxon>Eukaryota</taxon>
        <taxon>Viridiplantae</taxon>
        <taxon>Streptophyta</taxon>
        <taxon>Embryophyta</taxon>
        <taxon>Tracheophyta</taxon>
        <taxon>Spermatophyta</taxon>
        <taxon>Magnoliopsida</taxon>
        <taxon>eudicotyledons</taxon>
        <taxon>Gunneridae</taxon>
        <taxon>Pentapetalae</taxon>
        <taxon>rosids</taxon>
        <taxon>malvids</taxon>
        <taxon>Malvales</taxon>
        <taxon>Malvaceae</taxon>
        <taxon>Grewioideae</taxon>
        <taxon>Apeibeae</taxon>
        <taxon>Corchorus</taxon>
    </lineage>
</organism>
<evidence type="ECO:0000259" key="2">
    <source>
        <dbReference type="Pfam" id="PF14392"/>
    </source>
</evidence>